<organism evidence="1 2">
    <name type="scientific">Limihaloglobus sulfuriphilus</name>
    <dbReference type="NCBI Taxonomy" id="1851148"/>
    <lineage>
        <taxon>Bacteria</taxon>
        <taxon>Pseudomonadati</taxon>
        <taxon>Planctomycetota</taxon>
        <taxon>Phycisphaerae</taxon>
        <taxon>Sedimentisphaerales</taxon>
        <taxon>Sedimentisphaeraceae</taxon>
        <taxon>Limihaloglobus</taxon>
    </lineage>
</organism>
<dbReference type="InterPro" id="IPR011856">
    <property type="entry name" value="tRNA_endonuc-like_dom_sf"/>
</dbReference>
<dbReference type="GO" id="GO:0003676">
    <property type="term" value="F:nucleic acid binding"/>
    <property type="evidence" value="ECO:0007669"/>
    <property type="project" value="InterPro"/>
</dbReference>
<evidence type="ECO:0008006" key="3">
    <source>
        <dbReference type="Google" id="ProtNLM"/>
    </source>
</evidence>
<dbReference type="RefSeq" id="WP_146683380.1">
    <property type="nucleotide sequence ID" value="NZ_CP019646.1"/>
</dbReference>
<dbReference type="EMBL" id="CP019646">
    <property type="protein sequence ID" value="AQQ71174.1"/>
    <property type="molecule type" value="Genomic_DNA"/>
</dbReference>
<evidence type="ECO:0000313" key="1">
    <source>
        <dbReference type="EMBL" id="AQQ71174.1"/>
    </source>
</evidence>
<dbReference type="AlphaFoldDB" id="A0A1Q2MEU2"/>
<dbReference type="KEGG" id="pbas:SMSP2_01540"/>
<sequence length="366" mass="41926">MPIEHGIWRIDKGLEKIDVHSLDKEQRLEEILDNDISIAAPNWMIIGRQVYTEYGSYIDLLAIDRDGNIVVLELKRNQTPREVVAQLLDYASWVKNLTDDEIASIFDTYINKFHPERNGISLDDAFMSYFNVNSMPDELNETHQLVIVASSLDNSTERILNYLSEGHNVPINAIFFRVFKDEDREYLSRMWFIEPTLSPPSPSGNGGDKEPWNGEFYASFGGKRSWEDARRIGYICGGGGSWYSNSLNLLEIGKRVWVNAPGHGYVGVGIVAGPVTKLTEFEIEDKGTKRLITEDDLIDSYIFSYSRNDEEKAEYLVKVDWIKTLSLDEAIKEKGLFGNQNTVCKPVAKKWQHTVERLKKRFDINK</sequence>
<reference evidence="2" key="1">
    <citation type="submission" date="2017-02" db="EMBL/GenBank/DDBJ databases">
        <title>Comparative genomics and description of representatives of a novel lineage of planctomycetes thriving in anoxic sediments.</title>
        <authorList>
            <person name="Spring S."/>
            <person name="Bunk B."/>
            <person name="Sproer C."/>
        </authorList>
    </citation>
    <scope>NUCLEOTIDE SEQUENCE [LARGE SCALE GENOMIC DNA]</scope>
    <source>
        <strain evidence="2">SM-Chi-D1</strain>
    </source>
</reference>
<dbReference type="STRING" id="1851148.SMSP2_01540"/>
<gene>
    <name evidence="1" type="ORF">SMSP2_01540</name>
</gene>
<dbReference type="OrthoDB" id="570199at2"/>
<dbReference type="Proteomes" id="UP000188181">
    <property type="component" value="Chromosome"/>
</dbReference>
<protein>
    <recommendedName>
        <fullName evidence="3">DUF91 domain-containing protein</fullName>
    </recommendedName>
</protein>
<accession>A0A1Q2MEU2</accession>
<evidence type="ECO:0000313" key="2">
    <source>
        <dbReference type="Proteomes" id="UP000188181"/>
    </source>
</evidence>
<name>A0A1Q2MEU2_9BACT</name>
<proteinExistence type="predicted"/>
<keyword evidence="2" id="KW-1185">Reference proteome</keyword>
<dbReference type="Gene3D" id="3.40.1350.10">
    <property type="match status" value="1"/>
</dbReference>